<name>A0A7J7IRQ3_BUGNE</name>
<comment type="caution">
    <text evidence="1">The sequence shown here is derived from an EMBL/GenBank/DDBJ whole genome shotgun (WGS) entry which is preliminary data.</text>
</comment>
<organism evidence="1 2">
    <name type="scientific">Bugula neritina</name>
    <name type="common">Brown bryozoan</name>
    <name type="synonym">Sertularia neritina</name>
    <dbReference type="NCBI Taxonomy" id="10212"/>
    <lineage>
        <taxon>Eukaryota</taxon>
        <taxon>Metazoa</taxon>
        <taxon>Spiralia</taxon>
        <taxon>Lophotrochozoa</taxon>
        <taxon>Bryozoa</taxon>
        <taxon>Gymnolaemata</taxon>
        <taxon>Cheilostomatida</taxon>
        <taxon>Flustrina</taxon>
        <taxon>Buguloidea</taxon>
        <taxon>Bugulidae</taxon>
        <taxon>Bugula</taxon>
    </lineage>
</organism>
<dbReference type="EMBL" id="VXIV02003510">
    <property type="protein sequence ID" value="KAF6016570.1"/>
    <property type="molecule type" value="Genomic_DNA"/>
</dbReference>
<proteinExistence type="predicted"/>
<accession>A0A7J7IRQ3</accession>
<gene>
    <name evidence="1" type="ORF">EB796_025124</name>
</gene>
<reference evidence="1" key="1">
    <citation type="submission" date="2020-06" db="EMBL/GenBank/DDBJ databases">
        <title>Draft genome of Bugula neritina, a colonial animal packing powerful symbionts and potential medicines.</title>
        <authorList>
            <person name="Rayko M."/>
        </authorList>
    </citation>
    <scope>NUCLEOTIDE SEQUENCE [LARGE SCALE GENOMIC DNA]</scope>
    <source>
        <strain evidence="1">Kwan_BN1</strain>
    </source>
</reference>
<sequence length="78" mass="8616">MAIPLTGLVNSVHFVIAARNVTFHCMHQPHCDTCTRSCCTHSLCSHTISLPTSHHTQMVFNLQQCLPGSWLVITVVCV</sequence>
<evidence type="ECO:0000313" key="1">
    <source>
        <dbReference type="EMBL" id="KAF6016570.1"/>
    </source>
</evidence>
<keyword evidence="2" id="KW-1185">Reference proteome</keyword>
<dbReference type="AlphaFoldDB" id="A0A7J7IRQ3"/>
<evidence type="ECO:0000313" key="2">
    <source>
        <dbReference type="Proteomes" id="UP000593567"/>
    </source>
</evidence>
<dbReference type="Proteomes" id="UP000593567">
    <property type="component" value="Unassembled WGS sequence"/>
</dbReference>
<protein>
    <submittedName>
        <fullName evidence="1">Uncharacterized protein</fullName>
    </submittedName>
</protein>